<dbReference type="InterPro" id="IPR036280">
    <property type="entry name" value="Multihaem_cyt_sf"/>
</dbReference>
<reference evidence="2 3" key="1">
    <citation type="submission" date="2019-03" db="EMBL/GenBank/DDBJ databases">
        <title>Genomic Encyclopedia of Type Strains, Phase IV (KMG-IV): sequencing the most valuable type-strain genomes for metagenomic binning, comparative biology and taxonomic classification.</title>
        <authorList>
            <person name="Goeker M."/>
        </authorList>
    </citation>
    <scope>NUCLEOTIDE SEQUENCE [LARGE SCALE GENOMIC DNA]</scope>
    <source>
        <strain evidence="2 3">DSM 103923</strain>
    </source>
</reference>
<dbReference type="EMBL" id="SLZY01000013">
    <property type="protein sequence ID" value="TCS70908.1"/>
    <property type="molecule type" value="Genomic_DNA"/>
</dbReference>
<sequence length="156" mass="17315">MTKLSKPLCALLLLAGLATQSAQADELRPAGHNATWQKECGTCHVAYPPSLLPAASWREMMNTLDRHFGTDASLEAAQAKEILNFLTANAGRRAALDRDGKPLQRITETNWFRHEHDEVPARLWKDARVKSPANCAACHQKAEAGDYSERSLRLPR</sequence>
<dbReference type="InterPro" id="IPR018588">
    <property type="entry name" value="Dihaem_cytochrome-c"/>
</dbReference>
<evidence type="ECO:0000313" key="3">
    <source>
        <dbReference type="Proteomes" id="UP000295135"/>
    </source>
</evidence>
<keyword evidence="3" id="KW-1185">Reference proteome</keyword>
<feature type="chain" id="PRO_5020246604" evidence="1">
    <location>
        <begin position="25"/>
        <end position="156"/>
    </location>
</feature>
<protein>
    <submittedName>
        <fullName evidence="2">Diheme cytochrome c</fullName>
    </submittedName>
</protein>
<dbReference type="SUPFAM" id="SSF48695">
    <property type="entry name" value="Multiheme cytochromes"/>
    <property type="match status" value="1"/>
</dbReference>
<accession>A0A4R3JWU2</accession>
<comment type="caution">
    <text evidence="2">The sequence shown here is derived from an EMBL/GenBank/DDBJ whole genome shotgun (WGS) entry which is preliminary data.</text>
</comment>
<evidence type="ECO:0000256" key="1">
    <source>
        <dbReference type="SAM" id="SignalP"/>
    </source>
</evidence>
<name>A0A4R3JWU2_9PROT</name>
<proteinExistence type="predicted"/>
<feature type="signal peptide" evidence="1">
    <location>
        <begin position="1"/>
        <end position="24"/>
    </location>
</feature>
<dbReference type="RefSeq" id="WP_126460885.1">
    <property type="nucleotide sequence ID" value="NZ_AP018721.1"/>
</dbReference>
<gene>
    <name evidence="2" type="ORF">EDC61_11362</name>
</gene>
<dbReference type="Proteomes" id="UP000295135">
    <property type="component" value="Unassembled WGS sequence"/>
</dbReference>
<dbReference type="AlphaFoldDB" id="A0A4R3JWU2"/>
<dbReference type="Pfam" id="PF09626">
    <property type="entry name" value="DHC"/>
    <property type="match status" value="1"/>
</dbReference>
<keyword evidence="1" id="KW-0732">Signal</keyword>
<dbReference type="OrthoDB" id="5296814at2"/>
<organism evidence="2 3">
    <name type="scientific">Sulfuritortus calidifontis</name>
    <dbReference type="NCBI Taxonomy" id="1914471"/>
    <lineage>
        <taxon>Bacteria</taxon>
        <taxon>Pseudomonadati</taxon>
        <taxon>Pseudomonadota</taxon>
        <taxon>Betaproteobacteria</taxon>
        <taxon>Nitrosomonadales</taxon>
        <taxon>Thiobacillaceae</taxon>
        <taxon>Sulfuritortus</taxon>
    </lineage>
</organism>
<evidence type="ECO:0000313" key="2">
    <source>
        <dbReference type="EMBL" id="TCS70908.1"/>
    </source>
</evidence>